<accession>A0A168K6W0</accession>
<dbReference type="InterPro" id="IPR000802">
    <property type="entry name" value="Arsenical_pump_ArsB"/>
</dbReference>
<keyword evidence="4 8" id="KW-0812">Transmembrane</keyword>
<dbReference type="PANTHER" id="PTHR43302">
    <property type="entry name" value="TRANSPORTER ARSB-RELATED"/>
    <property type="match status" value="1"/>
</dbReference>
<dbReference type="OrthoDB" id="9774335at2"/>
<evidence type="ECO:0000256" key="2">
    <source>
        <dbReference type="ARBA" id="ARBA00006433"/>
    </source>
</evidence>
<feature type="transmembrane region" description="Helical" evidence="8">
    <location>
        <begin position="123"/>
        <end position="139"/>
    </location>
</feature>
<feature type="transmembrane region" description="Helical" evidence="8">
    <location>
        <begin position="231"/>
        <end position="248"/>
    </location>
</feature>
<dbReference type="NCBIfam" id="NF011980">
    <property type="entry name" value="PRK15445.1"/>
    <property type="match status" value="1"/>
</dbReference>
<keyword evidence="7 8" id="KW-0472">Membrane</keyword>
<feature type="transmembrane region" description="Helical" evidence="8">
    <location>
        <begin position="283"/>
        <end position="304"/>
    </location>
</feature>
<dbReference type="GO" id="GO:0046685">
    <property type="term" value="P:response to arsenic-containing substance"/>
    <property type="evidence" value="ECO:0007669"/>
    <property type="project" value="UniProtKB-KW"/>
</dbReference>
<dbReference type="PANTHER" id="PTHR43302:SF5">
    <property type="entry name" value="TRANSPORTER ARSB-RELATED"/>
    <property type="match status" value="1"/>
</dbReference>
<keyword evidence="5" id="KW-0059">Arsenical resistance</keyword>
<keyword evidence="3" id="KW-1003">Cell membrane</keyword>
<dbReference type="EMBL" id="LVJH01000027">
    <property type="protein sequence ID" value="OAB41632.1"/>
    <property type="molecule type" value="Genomic_DNA"/>
</dbReference>
<protein>
    <submittedName>
        <fullName evidence="9">Arsenic transporter</fullName>
    </submittedName>
</protein>
<feature type="transmembrane region" description="Helical" evidence="8">
    <location>
        <begin position="99"/>
        <end position="117"/>
    </location>
</feature>
<evidence type="ECO:0000256" key="6">
    <source>
        <dbReference type="ARBA" id="ARBA00022989"/>
    </source>
</evidence>
<dbReference type="GO" id="GO:0005886">
    <property type="term" value="C:plasma membrane"/>
    <property type="evidence" value="ECO:0007669"/>
    <property type="project" value="UniProtKB-SubCell"/>
</dbReference>
<feature type="transmembrane region" description="Helical" evidence="8">
    <location>
        <begin position="187"/>
        <end position="206"/>
    </location>
</feature>
<dbReference type="GO" id="GO:0015105">
    <property type="term" value="F:arsenite transmembrane transporter activity"/>
    <property type="evidence" value="ECO:0007669"/>
    <property type="project" value="InterPro"/>
</dbReference>
<reference evidence="9 10" key="1">
    <citation type="submission" date="2016-03" db="EMBL/GenBank/DDBJ databases">
        <title>Draft genome sequence of Paenibacillus glacialis DSM 22343.</title>
        <authorList>
            <person name="Shin S.-K."/>
            <person name="Yi H."/>
        </authorList>
    </citation>
    <scope>NUCLEOTIDE SEQUENCE [LARGE SCALE GENOMIC DNA]</scope>
    <source>
        <strain evidence="9 10">DSM 22343</strain>
    </source>
</reference>
<gene>
    <name evidence="9" type="ORF">PGLA_15230</name>
</gene>
<evidence type="ECO:0000313" key="9">
    <source>
        <dbReference type="EMBL" id="OAB41632.1"/>
    </source>
</evidence>
<feature type="transmembrane region" description="Helical" evidence="8">
    <location>
        <begin position="57"/>
        <end position="78"/>
    </location>
</feature>
<comment type="caution">
    <text evidence="9">The sequence shown here is derived from an EMBL/GenBank/DDBJ whole genome shotgun (WGS) entry which is preliminary data.</text>
</comment>
<feature type="transmembrane region" description="Helical" evidence="8">
    <location>
        <begin position="324"/>
        <end position="343"/>
    </location>
</feature>
<evidence type="ECO:0000256" key="5">
    <source>
        <dbReference type="ARBA" id="ARBA00022849"/>
    </source>
</evidence>
<dbReference type="CDD" id="cd01118">
    <property type="entry name" value="ArsB_permease"/>
    <property type="match status" value="1"/>
</dbReference>
<keyword evidence="6 8" id="KW-1133">Transmembrane helix</keyword>
<feature type="transmembrane region" description="Helical" evidence="8">
    <location>
        <begin position="6"/>
        <end position="25"/>
    </location>
</feature>
<dbReference type="AlphaFoldDB" id="A0A168K6W0"/>
<keyword evidence="10" id="KW-1185">Reference proteome</keyword>
<name>A0A168K6W0_9BACL</name>
<comment type="subcellular location">
    <subcellularLocation>
        <location evidence="1">Cell membrane</location>
        <topology evidence="1">Multi-pass membrane protein</topology>
    </subcellularLocation>
</comment>
<evidence type="ECO:0000256" key="4">
    <source>
        <dbReference type="ARBA" id="ARBA00022692"/>
    </source>
</evidence>
<sequence>MEVWVVSSVILAIIIFVITLVFVIWQPRNLSIGWSACGGAILALLAGVVSFSDVLDVTLIVWNATLAFIAIILISLILDKIGFFEWAALHMARAARGNGIRMFIYVTILGAIVAAFFANDGAALILTPIVLAMVRALNFDEKKVFPFIIASGFIADTTSLPLVVSNLVNIVSADFFGITFMEYAGRMIVPTLFSLVASILVLYFFFRKSIPRKFDATQLRNPADAIKDKKMFKLSWIVLAVLLVGYFASSLLNIPVSVVAGVIAILFLLMARRSPFVPTKEVIKGAPWAIVFFSIGMYVVVYGLRNAGLTDLLGSVIQGAADQGLFIATMSMGFIAAFISSIMNNMPTVLIDALAIDATNTTGVIKEALIYANIIGSDLGPKITPIGSLATLLWLHVLSTKGIKIPWGVYFKTGIILTIPTLFITLLGLYLWLIII</sequence>
<dbReference type="Proteomes" id="UP000076967">
    <property type="component" value="Unassembled WGS sequence"/>
</dbReference>
<feature type="transmembrane region" description="Helical" evidence="8">
    <location>
        <begin position="409"/>
        <end position="435"/>
    </location>
</feature>
<dbReference type="NCBIfam" id="TIGR00935">
    <property type="entry name" value="2a45"/>
    <property type="match status" value="1"/>
</dbReference>
<evidence type="ECO:0000256" key="8">
    <source>
        <dbReference type="SAM" id="Phobius"/>
    </source>
</evidence>
<dbReference type="STRING" id="494026.PGLA_15230"/>
<comment type="similarity">
    <text evidence="2">Belongs to the ArsB family.</text>
</comment>
<dbReference type="PRINTS" id="PR00758">
    <property type="entry name" value="ARSENICPUMP"/>
</dbReference>
<feature type="transmembrane region" description="Helical" evidence="8">
    <location>
        <begin position="32"/>
        <end position="51"/>
    </location>
</feature>
<proteinExistence type="inferred from homology"/>
<dbReference type="Pfam" id="PF02040">
    <property type="entry name" value="ArsB"/>
    <property type="match status" value="1"/>
</dbReference>
<organism evidence="9 10">
    <name type="scientific">Paenibacillus glacialis</name>
    <dbReference type="NCBI Taxonomy" id="494026"/>
    <lineage>
        <taxon>Bacteria</taxon>
        <taxon>Bacillati</taxon>
        <taxon>Bacillota</taxon>
        <taxon>Bacilli</taxon>
        <taxon>Bacillales</taxon>
        <taxon>Paenibacillaceae</taxon>
        <taxon>Paenibacillus</taxon>
    </lineage>
</organism>
<evidence type="ECO:0000256" key="3">
    <source>
        <dbReference type="ARBA" id="ARBA00022475"/>
    </source>
</evidence>
<evidence type="ECO:0000256" key="7">
    <source>
        <dbReference type="ARBA" id="ARBA00023136"/>
    </source>
</evidence>
<evidence type="ECO:0000313" key="10">
    <source>
        <dbReference type="Proteomes" id="UP000076967"/>
    </source>
</evidence>
<evidence type="ECO:0000256" key="1">
    <source>
        <dbReference type="ARBA" id="ARBA00004651"/>
    </source>
</evidence>